<sequence length="162" mass="18965">MQRDIMLKPIGYVKVGMPVDSSVRWNRWSEISVIEISDEYVEGLKGLEEFSHIFVIYFMHRAAWRPEDIILKPRRREDLPEVGVFAFRGRNRPNPIGLAVCEVAEIKYNLLKVRGLDAYPDSPILDLKPYDYYDIVKNPRVPSWFLKLWEEGGEARPMWVGP</sequence>
<reference evidence="4" key="1">
    <citation type="journal article" date="2020" name="ISME J.">
        <title>Gammaproteobacteria mediating utilization of methyl-, sulfur- and petroleum organic compounds in deep ocean hydrothermal plumes.</title>
        <authorList>
            <person name="Zhou Z."/>
            <person name="Liu Y."/>
            <person name="Pan J."/>
            <person name="Cron B.R."/>
            <person name="Toner B.M."/>
            <person name="Anantharaman K."/>
            <person name="Breier J.A."/>
            <person name="Dick G.J."/>
            <person name="Li M."/>
        </authorList>
    </citation>
    <scope>NUCLEOTIDE SEQUENCE</scope>
    <source>
        <strain evidence="4">SZUA-1515</strain>
    </source>
</reference>
<keyword evidence="4" id="KW-0808">Transferase</keyword>
<dbReference type="CDD" id="cd09281">
    <property type="entry name" value="UPF0066"/>
    <property type="match status" value="1"/>
</dbReference>
<comment type="caution">
    <text evidence="4">The sequence shown here is derived from an EMBL/GenBank/DDBJ whole genome shotgun (WGS) entry which is preliminary data.</text>
</comment>
<dbReference type="Pfam" id="PF01980">
    <property type="entry name" value="TrmO_N"/>
    <property type="match status" value="1"/>
</dbReference>
<comment type="similarity">
    <text evidence="2">Belongs to the tRNA methyltransferase O family.</text>
</comment>
<evidence type="ECO:0000313" key="4">
    <source>
        <dbReference type="EMBL" id="HIQ29805.1"/>
    </source>
</evidence>
<dbReference type="Gene3D" id="2.40.30.70">
    <property type="entry name" value="YaeB-like"/>
    <property type="match status" value="1"/>
</dbReference>
<dbReference type="PANTHER" id="PTHR12818:SF0">
    <property type="entry name" value="TRNA (ADENINE(37)-N6)-METHYLTRANSFERASE"/>
    <property type="match status" value="1"/>
</dbReference>
<dbReference type="AlphaFoldDB" id="A0A833EAM4"/>
<keyword evidence="4" id="KW-0489">Methyltransferase</keyword>
<feature type="domain" description="TsaA-like" evidence="3">
    <location>
        <begin position="7"/>
        <end position="139"/>
    </location>
</feature>
<keyword evidence="1" id="KW-0949">S-adenosyl-L-methionine</keyword>
<evidence type="ECO:0000259" key="3">
    <source>
        <dbReference type="PROSITE" id="PS51668"/>
    </source>
</evidence>
<gene>
    <name evidence="4" type="primary">tsaA</name>
    <name evidence="4" type="ORF">EYH45_04490</name>
</gene>
<dbReference type="EMBL" id="DQVM01000086">
    <property type="protein sequence ID" value="HIQ29805.1"/>
    <property type="molecule type" value="Genomic_DNA"/>
</dbReference>
<evidence type="ECO:0000256" key="1">
    <source>
        <dbReference type="ARBA" id="ARBA00022691"/>
    </source>
</evidence>
<dbReference type="InterPro" id="IPR023370">
    <property type="entry name" value="TrmO-like_N"/>
</dbReference>
<dbReference type="InterPro" id="IPR040372">
    <property type="entry name" value="YaeB-like"/>
</dbReference>
<evidence type="ECO:0000256" key="2">
    <source>
        <dbReference type="ARBA" id="ARBA00033753"/>
    </source>
</evidence>
<accession>A0A833EAM4</accession>
<dbReference type="GO" id="GO:0032259">
    <property type="term" value="P:methylation"/>
    <property type="evidence" value="ECO:0007669"/>
    <property type="project" value="UniProtKB-KW"/>
</dbReference>
<dbReference type="InterPro" id="IPR036413">
    <property type="entry name" value="YaeB-like_sf"/>
</dbReference>
<dbReference type="Proteomes" id="UP000608579">
    <property type="component" value="Unassembled WGS sequence"/>
</dbReference>
<dbReference type="InterPro" id="IPR036414">
    <property type="entry name" value="YaeB_N_sf"/>
</dbReference>
<evidence type="ECO:0000313" key="5">
    <source>
        <dbReference type="Proteomes" id="UP000608579"/>
    </source>
</evidence>
<dbReference type="PANTHER" id="PTHR12818">
    <property type="entry name" value="TRNA (ADENINE(37)-N6)-METHYLTRANSFERASE"/>
    <property type="match status" value="1"/>
</dbReference>
<dbReference type="NCBIfam" id="TIGR00104">
    <property type="entry name" value="tRNA_TsaA"/>
    <property type="match status" value="1"/>
</dbReference>
<proteinExistence type="inferred from homology"/>
<dbReference type="SUPFAM" id="SSF118196">
    <property type="entry name" value="YaeB-like"/>
    <property type="match status" value="1"/>
</dbReference>
<dbReference type="GO" id="GO:0008168">
    <property type="term" value="F:methyltransferase activity"/>
    <property type="evidence" value="ECO:0007669"/>
    <property type="project" value="UniProtKB-KW"/>
</dbReference>
<dbReference type="PROSITE" id="PS51668">
    <property type="entry name" value="TSAA_2"/>
    <property type="match status" value="1"/>
</dbReference>
<name>A0A833EAM4_CALS0</name>
<organism evidence="4 5">
    <name type="scientific">Caldiarchaeum subterraneum</name>
    <dbReference type="NCBI Taxonomy" id="311458"/>
    <lineage>
        <taxon>Archaea</taxon>
        <taxon>Nitrososphaerota</taxon>
        <taxon>Candidatus Caldarchaeales</taxon>
        <taxon>Candidatus Caldarchaeaceae</taxon>
        <taxon>Candidatus Caldarchaeum</taxon>
    </lineage>
</organism>
<protein>
    <submittedName>
        <fullName evidence="4">tRNA (N6-threonylcarbamoyladenosine(37)-N6)-methyltransferase TrmO</fullName>
    </submittedName>
</protein>